<dbReference type="PROSITE" id="PS50851">
    <property type="entry name" value="CHEW"/>
    <property type="match status" value="1"/>
</dbReference>
<dbReference type="GO" id="GO:0007165">
    <property type="term" value="P:signal transduction"/>
    <property type="evidence" value="ECO:0007669"/>
    <property type="project" value="InterPro"/>
</dbReference>
<dbReference type="GO" id="GO:0006935">
    <property type="term" value="P:chemotaxis"/>
    <property type="evidence" value="ECO:0007669"/>
    <property type="project" value="InterPro"/>
</dbReference>
<sequence>MMMNDGSRKEPFDWAGIKARLSRAQESLRSAESLNEAQIKALMAERSRQLARIPDRAIDTSELIEVVRFRLGSEEAAIETRFVLALMQPQSITPIPDTDDFFLGLTNLRGEITAIIDLGSFLGLSGETRRDAQVLVLGTAKPECAILVDELEHVTTIRKQDIRQPSGGLGSVVDLLVGCTADAIMIFDGDALLRCDRIYIDQNDQP</sequence>
<feature type="domain" description="CheW-like" evidence="1">
    <location>
        <begin position="63"/>
        <end position="198"/>
    </location>
</feature>
<evidence type="ECO:0000259" key="1">
    <source>
        <dbReference type="PROSITE" id="PS50851"/>
    </source>
</evidence>
<keyword evidence="3" id="KW-1185">Reference proteome</keyword>
<dbReference type="Gene3D" id="2.30.30.40">
    <property type="entry name" value="SH3 Domains"/>
    <property type="match status" value="1"/>
</dbReference>
<dbReference type="InterPro" id="IPR002545">
    <property type="entry name" value="CheW-lke_dom"/>
</dbReference>
<dbReference type="KEGG" id="smam:Mal15_26740"/>
<gene>
    <name evidence="2" type="primary">cheV</name>
    <name evidence="2" type="ORF">Mal15_26740</name>
</gene>
<protein>
    <submittedName>
        <fullName evidence="2">Chemotaxis protein CheV</fullName>
    </submittedName>
</protein>
<dbReference type="PANTHER" id="PTHR22617">
    <property type="entry name" value="CHEMOTAXIS SENSOR HISTIDINE KINASE-RELATED"/>
    <property type="match status" value="1"/>
</dbReference>
<evidence type="ECO:0000313" key="2">
    <source>
        <dbReference type="EMBL" id="QEF98619.1"/>
    </source>
</evidence>
<dbReference type="EMBL" id="CP036264">
    <property type="protein sequence ID" value="QEF98619.1"/>
    <property type="molecule type" value="Genomic_DNA"/>
</dbReference>
<evidence type="ECO:0000313" key="3">
    <source>
        <dbReference type="Proteomes" id="UP000321353"/>
    </source>
</evidence>
<dbReference type="RefSeq" id="WP_147868133.1">
    <property type="nucleotide sequence ID" value="NZ_CP036264.1"/>
</dbReference>
<dbReference type="PANTHER" id="PTHR22617:SF23">
    <property type="entry name" value="CHEMOTAXIS PROTEIN CHEW"/>
    <property type="match status" value="1"/>
</dbReference>
<dbReference type="SUPFAM" id="SSF50341">
    <property type="entry name" value="CheW-like"/>
    <property type="match status" value="1"/>
</dbReference>
<accession>A0A5B9MDP1</accession>
<dbReference type="GO" id="GO:0005829">
    <property type="term" value="C:cytosol"/>
    <property type="evidence" value="ECO:0007669"/>
    <property type="project" value="TreeGrafter"/>
</dbReference>
<dbReference type="InterPro" id="IPR039315">
    <property type="entry name" value="CheW"/>
</dbReference>
<dbReference type="Proteomes" id="UP000321353">
    <property type="component" value="Chromosome"/>
</dbReference>
<dbReference type="SMART" id="SM00260">
    <property type="entry name" value="CheW"/>
    <property type="match status" value="1"/>
</dbReference>
<name>A0A5B9MDP1_9BACT</name>
<dbReference type="Gene3D" id="2.40.50.180">
    <property type="entry name" value="CheA-289, Domain 4"/>
    <property type="match status" value="1"/>
</dbReference>
<reference evidence="2 3" key="1">
    <citation type="submission" date="2019-02" db="EMBL/GenBank/DDBJ databases">
        <title>Planctomycetal bacteria perform biofilm scaping via a novel small molecule.</title>
        <authorList>
            <person name="Jeske O."/>
            <person name="Boedeker C."/>
            <person name="Wiegand S."/>
            <person name="Breitling P."/>
            <person name="Kallscheuer N."/>
            <person name="Jogler M."/>
            <person name="Rohde M."/>
            <person name="Petersen J."/>
            <person name="Medema M.H."/>
            <person name="Surup F."/>
            <person name="Jogler C."/>
        </authorList>
    </citation>
    <scope>NUCLEOTIDE SEQUENCE [LARGE SCALE GENOMIC DNA]</scope>
    <source>
        <strain evidence="2 3">Mal15</strain>
    </source>
</reference>
<organism evidence="2 3">
    <name type="scientific">Stieleria maiorica</name>
    <dbReference type="NCBI Taxonomy" id="2795974"/>
    <lineage>
        <taxon>Bacteria</taxon>
        <taxon>Pseudomonadati</taxon>
        <taxon>Planctomycetota</taxon>
        <taxon>Planctomycetia</taxon>
        <taxon>Pirellulales</taxon>
        <taxon>Pirellulaceae</taxon>
        <taxon>Stieleria</taxon>
    </lineage>
</organism>
<proteinExistence type="predicted"/>
<dbReference type="Pfam" id="PF01584">
    <property type="entry name" value="CheW"/>
    <property type="match status" value="1"/>
</dbReference>
<dbReference type="InterPro" id="IPR036061">
    <property type="entry name" value="CheW-like_dom_sf"/>
</dbReference>
<dbReference type="AlphaFoldDB" id="A0A5B9MDP1"/>